<dbReference type="RefSeq" id="WP_165139770.1">
    <property type="nucleotide sequence ID" value="NZ_JAALLT010000002.1"/>
</dbReference>
<proteinExistence type="inferred from homology"/>
<dbReference type="Pfam" id="PF07715">
    <property type="entry name" value="Plug"/>
    <property type="match status" value="1"/>
</dbReference>
<evidence type="ECO:0000256" key="6">
    <source>
        <dbReference type="ARBA" id="ARBA00023077"/>
    </source>
</evidence>
<dbReference type="Pfam" id="PF13715">
    <property type="entry name" value="CarbopepD_reg_2"/>
    <property type="match status" value="1"/>
</dbReference>
<sequence>MNIKLPHLPLFFGLILTILFISPTDGFSYINDSAEMQTRVAGTVVDTDNEPLPGVNVTVRGKIVGTSTDSDGNFQLTINQDPPLTLVFSIVGFQTQEVEITSANRTDLRITMEEQTIMGQDIVVSASRVEESILEAPVTIEKLDVLNIRNTATDDYYKALSNLKGVDMTTSSINFQIVNSRGFNSTGNTRMVQLIDGMDTQAPALNFPIGNLNGPNVLDVESMEFIPGAASALYGPNAFNGILLINSKDPFQYQGLSAMVKTGINHLDGNTNVGEPADPQSMYDAAFRYARAFNNKFAFKLNFAYSQADDWRGTQINTDKNDNLQGNLSVNPAFDGVHTYGDDGSFNIRLLAINPAIRQQLAAALTAQTGIPQSQTEQYVGSLPSQPVNRTGYAENFLVDYGAENLKVNTALHYRITDQVEASYTLNYGYGTSVYTGAQRYSLKNFNVTQHKLELNGDNFTIKGYGTFEDSGDSYIADFVGFSVNEQATPNSTWFGTYGTVFAGGLLQAAAQAQGGDPTYNAATVQAILSNPSLVSQFHMAARSTADANRFAPGSSQFNTAVENAQSDVIPNGALFDDSSKFYHAEGQYDFKNEIDFMSLQIGASFRQYQLRSNGTIFDDADGGVDINEWGAYLQASRALAEDRIKLTGSLRYDKNENFDGQFSPRISSVFTVAPNHNIRASFQTGFRNPTTQGQYIDLNVITARLLGGLPQFAEKYSITENAYTFGSVQNFTNDLLETGTPDISLLEPFTSFDRVKPEQIQAYEIGYKAIIAERLFFDAAYYYNIYNDFITQIRVRKASGPFTGDPVNDQAVIGSLLSGDFTNTYQIYTNNDNQVEAQGAVVGLNYTTPSGYRLGFNYNWNKLITDDLGTFQYDFNTPEHKINVTFGNRKLVDNFGFNISYRWQDEFRWESSFVNTDVAAVSTIDAQINYAIPQYNASIKLGGSNLTNEQYVLNGGGPELGAIYYVSLTFDQLFR</sequence>
<dbReference type="InterPro" id="IPR008969">
    <property type="entry name" value="CarboxyPept-like_regulatory"/>
</dbReference>
<evidence type="ECO:0000256" key="8">
    <source>
        <dbReference type="ARBA" id="ARBA00023170"/>
    </source>
</evidence>
<feature type="domain" description="TonB-dependent receptor-like beta-barrel" evidence="12">
    <location>
        <begin position="564"/>
        <end position="947"/>
    </location>
</feature>
<dbReference type="Gene3D" id="2.60.40.1120">
    <property type="entry name" value="Carboxypeptidase-like, regulatory domain"/>
    <property type="match status" value="1"/>
</dbReference>
<evidence type="ECO:0000256" key="1">
    <source>
        <dbReference type="ARBA" id="ARBA00004571"/>
    </source>
</evidence>
<dbReference type="InterPro" id="IPR036942">
    <property type="entry name" value="Beta-barrel_TonB_sf"/>
</dbReference>
<dbReference type="InterPro" id="IPR012910">
    <property type="entry name" value="Plug_dom"/>
</dbReference>
<dbReference type="GO" id="GO:0009279">
    <property type="term" value="C:cell outer membrane"/>
    <property type="evidence" value="ECO:0007669"/>
    <property type="project" value="UniProtKB-SubCell"/>
</dbReference>
<evidence type="ECO:0000256" key="9">
    <source>
        <dbReference type="ARBA" id="ARBA00023237"/>
    </source>
</evidence>
<keyword evidence="15" id="KW-1185">Reference proteome</keyword>
<comment type="similarity">
    <text evidence="10 11">Belongs to the TonB-dependent receptor family.</text>
</comment>
<dbReference type="AlphaFoldDB" id="A0A6M1SSQ4"/>
<keyword evidence="5" id="KW-0732">Signal</keyword>
<keyword evidence="8 14" id="KW-0675">Receptor</keyword>
<evidence type="ECO:0000313" key="15">
    <source>
        <dbReference type="Proteomes" id="UP000473278"/>
    </source>
</evidence>
<evidence type="ECO:0000259" key="13">
    <source>
        <dbReference type="Pfam" id="PF07715"/>
    </source>
</evidence>
<gene>
    <name evidence="14" type="ORF">G3570_04595</name>
</gene>
<dbReference type="Pfam" id="PF00593">
    <property type="entry name" value="TonB_dep_Rec_b-barrel"/>
    <property type="match status" value="1"/>
</dbReference>
<dbReference type="PANTHER" id="PTHR30069">
    <property type="entry name" value="TONB-DEPENDENT OUTER MEMBRANE RECEPTOR"/>
    <property type="match status" value="1"/>
</dbReference>
<evidence type="ECO:0000256" key="10">
    <source>
        <dbReference type="PROSITE-ProRule" id="PRU01360"/>
    </source>
</evidence>
<keyword evidence="7 10" id="KW-0472">Membrane</keyword>
<dbReference type="InterPro" id="IPR037066">
    <property type="entry name" value="Plug_dom_sf"/>
</dbReference>
<dbReference type="GO" id="GO:0044718">
    <property type="term" value="P:siderophore transmembrane transport"/>
    <property type="evidence" value="ECO:0007669"/>
    <property type="project" value="TreeGrafter"/>
</dbReference>
<evidence type="ECO:0000256" key="11">
    <source>
        <dbReference type="RuleBase" id="RU003357"/>
    </source>
</evidence>
<keyword evidence="2 10" id="KW-0813">Transport</keyword>
<evidence type="ECO:0000256" key="4">
    <source>
        <dbReference type="ARBA" id="ARBA00022692"/>
    </source>
</evidence>
<dbReference type="SUPFAM" id="SSF49464">
    <property type="entry name" value="Carboxypeptidase regulatory domain-like"/>
    <property type="match status" value="1"/>
</dbReference>
<dbReference type="PANTHER" id="PTHR30069:SF29">
    <property type="entry name" value="HEMOGLOBIN AND HEMOGLOBIN-HAPTOGLOBIN-BINDING PROTEIN 1-RELATED"/>
    <property type="match status" value="1"/>
</dbReference>
<reference evidence="14 15" key="1">
    <citation type="submission" date="2020-02" db="EMBL/GenBank/DDBJ databases">
        <title>Balneolaceae bacterium YR4-1, complete genome.</title>
        <authorList>
            <person name="Li Y."/>
            <person name="Wu S."/>
        </authorList>
    </citation>
    <scope>NUCLEOTIDE SEQUENCE [LARGE SCALE GENOMIC DNA]</scope>
    <source>
        <strain evidence="14 15">YR4-1</strain>
    </source>
</reference>
<evidence type="ECO:0000256" key="5">
    <source>
        <dbReference type="ARBA" id="ARBA00022729"/>
    </source>
</evidence>
<feature type="domain" description="TonB-dependent receptor plug" evidence="13">
    <location>
        <begin position="134"/>
        <end position="242"/>
    </location>
</feature>
<dbReference type="PROSITE" id="PS52016">
    <property type="entry name" value="TONB_DEPENDENT_REC_3"/>
    <property type="match status" value="1"/>
</dbReference>
<comment type="subcellular location">
    <subcellularLocation>
        <location evidence="1 10">Cell outer membrane</location>
        <topology evidence="1 10">Multi-pass membrane protein</topology>
    </subcellularLocation>
</comment>
<evidence type="ECO:0000256" key="7">
    <source>
        <dbReference type="ARBA" id="ARBA00023136"/>
    </source>
</evidence>
<evidence type="ECO:0000259" key="12">
    <source>
        <dbReference type="Pfam" id="PF00593"/>
    </source>
</evidence>
<keyword evidence="4 10" id="KW-0812">Transmembrane</keyword>
<dbReference type="Proteomes" id="UP000473278">
    <property type="component" value="Unassembled WGS sequence"/>
</dbReference>
<dbReference type="Gene3D" id="2.40.170.20">
    <property type="entry name" value="TonB-dependent receptor, beta-barrel domain"/>
    <property type="match status" value="1"/>
</dbReference>
<comment type="caution">
    <text evidence="14">The sequence shown here is derived from an EMBL/GenBank/DDBJ whole genome shotgun (WGS) entry which is preliminary data.</text>
</comment>
<keyword evidence="6 11" id="KW-0798">TonB box</keyword>
<organism evidence="14 15">
    <name type="scientific">Halalkalibaculum roseum</name>
    <dbReference type="NCBI Taxonomy" id="2709311"/>
    <lineage>
        <taxon>Bacteria</taxon>
        <taxon>Pseudomonadati</taxon>
        <taxon>Balneolota</taxon>
        <taxon>Balneolia</taxon>
        <taxon>Balneolales</taxon>
        <taxon>Balneolaceae</taxon>
        <taxon>Halalkalibaculum</taxon>
    </lineage>
</organism>
<keyword evidence="9 10" id="KW-0998">Cell outer membrane</keyword>
<dbReference type="InterPro" id="IPR000531">
    <property type="entry name" value="Beta-barrel_TonB"/>
</dbReference>
<dbReference type="SUPFAM" id="SSF56935">
    <property type="entry name" value="Porins"/>
    <property type="match status" value="1"/>
</dbReference>
<evidence type="ECO:0000256" key="2">
    <source>
        <dbReference type="ARBA" id="ARBA00022448"/>
    </source>
</evidence>
<dbReference type="EMBL" id="JAALLT010000002">
    <property type="protein sequence ID" value="NGP75900.1"/>
    <property type="molecule type" value="Genomic_DNA"/>
</dbReference>
<evidence type="ECO:0000313" key="14">
    <source>
        <dbReference type="EMBL" id="NGP75900.1"/>
    </source>
</evidence>
<name>A0A6M1SSQ4_9BACT</name>
<dbReference type="Gene3D" id="2.170.130.10">
    <property type="entry name" value="TonB-dependent receptor, plug domain"/>
    <property type="match status" value="1"/>
</dbReference>
<accession>A0A6M1SSQ4</accession>
<keyword evidence="3 10" id="KW-1134">Transmembrane beta strand</keyword>
<evidence type="ECO:0000256" key="3">
    <source>
        <dbReference type="ARBA" id="ARBA00022452"/>
    </source>
</evidence>
<dbReference type="InterPro" id="IPR039426">
    <property type="entry name" value="TonB-dep_rcpt-like"/>
</dbReference>
<dbReference type="GO" id="GO:0015344">
    <property type="term" value="F:siderophore uptake transmembrane transporter activity"/>
    <property type="evidence" value="ECO:0007669"/>
    <property type="project" value="TreeGrafter"/>
</dbReference>
<protein>
    <submittedName>
        <fullName evidence="14">TonB-dependent receptor</fullName>
    </submittedName>
</protein>